<dbReference type="RefSeq" id="WP_113967997.1">
    <property type="nucleotide sequence ID" value="NZ_QNRJ01000001.1"/>
</dbReference>
<sequence length="111" mass="12911">MVRDGLKRIGMFTLVLMVFYMSTHRPNEEQFYSWLLDEYNIECHESITCTKKLEGNSYSTLIETGSNVKNGYLLFNTIGKIYEDENGSRTTIKALGVFGKYFTIIKDEQDR</sequence>
<gene>
    <name evidence="1" type="ORF">DET59_101516</name>
</gene>
<proteinExistence type="predicted"/>
<dbReference type="EMBL" id="QNRJ01000001">
    <property type="protein sequence ID" value="RBP08141.1"/>
    <property type="molecule type" value="Genomic_DNA"/>
</dbReference>
<protein>
    <recommendedName>
        <fullName evidence="3">DUF4359 domain-containing protein</fullName>
    </recommendedName>
</protein>
<reference evidence="1 2" key="1">
    <citation type="submission" date="2018-06" db="EMBL/GenBank/DDBJ databases">
        <title>Freshwater and sediment microbial communities from various areas in North America, analyzing microbe dynamics in response to fracking.</title>
        <authorList>
            <person name="Lamendella R."/>
        </authorList>
    </citation>
    <scope>NUCLEOTIDE SEQUENCE [LARGE SCALE GENOMIC DNA]</scope>
    <source>
        <strain evidence="1 2">97B</strain>
    </source>
</reference>
<evidence type="ECO:0000313" key="2">
    <source>
        <dbReference type="Proteomes" id="UP000252118"/>
    </source>
</evidence>
<dbReference type="AlphaFoldDB" id="A0A366F0H4"/>
<dbReference type="OrthoDB" id="2868399at2"/>
<comment type="caution">
    <text evidence="1">The sequence shown here is derived from an EMBL/GenBank/DDBJ whole genome shotgun (WGS) entry which is preliminary data.</text>
</comment>
<dbReference type="Proteomes" id="UP000252118">
    <property type="component" value="Unassembled WGS sequence"/>
</dbReference>
<name>A0A366F0H4_9BACI</name>
<evidence type="ECO:0000313" key="1">
    <source>
        <dbReference type="EMBL" id="RBP08141.1"/>
    </source>
</evidence>
<organism evidence="1 2">
    <name type="scientific">Rossellomorea aquimaris</name>
    <dbReference type="NCBI Taxonomy" id="189382"/>
    <lineage>
        <taxon>Bacteria</taxon>
        <taxon>Bacillati</taxon>
        <taxon>Bacillota</taxon>
        <taxon>Bacilli</taxon>
        <taxon>Bacillales</taxon>
        <taxon>Bacillaceae</taxon>
        <taxon>Rossellomorea</taxon>
    </lineage>
</organism>
<evidence type="ECO:0008006" key="3">
    <source>
        <dbReference type="Google" id="ProtNLM"/>
    </source>
</evidence>
<accession>A0A366F0H4</accession>